<organism evidence="1 2">
    <name type="scientific">Pluteus cervinus</name>
    <dbReference type="NCBI Taxonomy" id="181527"/>
    <lineage>
        <taxon>Eukaryota</taxon>
        <taxon>Fungi</taxon>
        <taxon>Dikarya</taxon>
        <taxon>Basidiomycota</taxon>
        <taxon>Agaricomycotina</taxon>
        <taxon>Agaricomycetes</taxon>
        <taxon>Agaricomycetidae</taxon>
        <taxon>Agaricales</taxon>
        <taxon>Pluteineae</taxon>
        <taxon>Pluteaceae</taxon>
        <taxon>Pluteus</taxon>
    </lineage>
</organism>
<sequence>MDNAAHKILESSIHRTLHANSFSRASTQATFVLTDLLSRYLQLLTSSCAKYSQHAGRSNISIRDVVGALDDLGLSVDELGEFFTLEGRDLSRYAVYTPRRAEDMNEFKTQLLEGCRQDRDDAIPLEYRRAPTPLEDEEDLEDEESDDMSVDEGDSKLHTSILGDMGFPMDGIESFLPNCAPPREMPPRITTPPLPLSPISNPSTPSRKRSRTSNWQPPDHVPDFLPPFPTTTDSPPSPPSQQSPRPPQADPSLTHLEGVKLDKPPITLSQSLTSTSTDYLAQVPYTQSSLADVPQWHLPSPPPSVPSRRQLQLALPQTEQALFAAYHHILTHPPPADPPPASLSRHKVAMALLAQTQTTTRWDPPDTMFSGAAPCPPRVATVGPSYPMPVSEVKGEGKEKEFKFPQTNSRPVSSLERLSPSIIQQSSRIPELARHVLPPTILARTSRLTHPPILYRGNKALVYGAGVPAPWNAAFGPIPVPEVVPSTPVGKPKDVGATLANGKGKEPTSKPLIPDARLYATWDYEPKDYRVPLPTSHRNRSRMGSIQGGSSGAGGSGTISLTLGGRGRSGSKFG</sequence>
<evidence type="ECO:0000313" key="1">
    <source>
        <dbReference type="EMBL" id="TFK69810.1"/>
    </source>
</evidence>
<accession>A0ACD3AVR7</accession>
<dbReference type="EMBL" id="ML208324">
    <property type="protein sequence ID" value="TFK69810.1"/>
    <property type="molecule type" value="Genomic_DNA"/>
</dbReference>
<dbReference type="Proteomes" id="UP000308600">
    <property type="component" value="Unassembled WGS sequence"/>
</dbReference>
<reference evidence="1 2" key="1">
    <citation type="journal article" date="2019" name="Nat. Ecol. Evol.">
        <title>Megaphylogeny resolves global patterns of mushroom evolution.</title>
        <authorList>
            <person name="Varga T."/>
            <person name="Krizsan K."/>
            <person name="Foldi C."/>
            <person name="Dima B."/>
            <person name="Sanchez-Garcia M."/>
            <person name="Sanchez-Ramirez S."/>
            <person name="Szollosi G.J."/>
            <person name="Szarkandi J.G."/>
            <person name="Papp V."/>
            <person name="Albert L."/>
            <person name="Andreopoulos W."/>
            <person name="Angelini C."/>
            <person name="Antonin V."/>
            <person name="Barry K.W."/>
            <person name="Bougher N.L."/>
            <person name="Buchanan P."/>
            <person name="Buyck B."/>
            <person name="Bense V."/>
            <person name="Catcheside P."/>
            <person name="Chovatia M."/>
            <person name="Cooper J."/>
            <person name="Damon W."/>
            <person name="Desjardin D."/>
            <person name="Finy P."/>
            <person name="Geml J."/>
            <person name="Haridas S."/>
            <person name="Hughes K."/>
            <person name="Justo A."/>
            <person name="Karasinski D."/>
            <person name="Kautmanova I."/>
            <person name="Kiss B."/>
            <person name="Kocsube S."/>
            <person name="Kotiranta H."/>
            <person name="LaButti K.M."/>
            <person name="Lechner B.E."/>
            <person name="Liimatainen K."/>
            <person name="Lipzen A."/>
            <person name="Lukacs Z."/>
            <person name="Mihaltcheva S."/>
            <person name="Morgado L.N."/>
            <person name="Niskanen T."/>
            <person name="Noordeloos M.E."/>
            <person name="Ohm R.A."/>
            <person name="Ortiz-Santana B."/>
            <person name="Ovrebo C."/>
            <person name="Racz N."/>
            <person name="Riley R."/>
            <person name="Savchenko A."/>
            <person name="Shiryaev A."/>
            <person name="Soop K."/>
            <person name="Spirin V."/>
            <person name="Szebenyi C."/>
            <person name="Tomsovsky M."/>
            <person name="Tulloss R.E."/>
            <person name="Uehling J."/>
            <person name="Grigoriev I.V."/>
            <person name="Vagvolgyi C."/>
            <person name="Papp T."/>
            <person name="Martin F.M."/>
            <person name="Miettinen O."/>
            <person name="Hibbett D.S."/>
            <person name="Nagy L.G."/>
        </authorList>
    </citation>
    <scope>NUCLEOTIDE SEQUENCE [LARGE SCALE GENOMIC DNA]</scope>
    <source>
        <strain evidence="1 2">NL-1719</strain>
    </source>
</reference>
<evidence type="ECO:0000313" key="2">
    <source>
        <dbReference type="Proteomes" id="UP000308600"/>
    </source>
</evidence>
<name>A0ACD3AVR7_9AGAR</name>
<gene>
    <name evidence="1" type="ORF">BDN72DRAFT_588347</name>
</gene>
<keyword evidence="2" id="KW-1185">Reference proteome</keyword>
<protein>
    <submittedName>
        <fullName evidence="1">Uncharacterized protein</fullName>
    </submittedName>
</protein>
<proteinExistence type="predicted"/>